<evidence type="ECO:0000256" key="2">
    <source>
        <dbReference type="SAM" id="SignalP"/>
    </source>
</evidence>
<accession>A0A9W7C8L8</accession>
<feature type="compositionally biased region" description="Low complexity" evidence="1">
    <location>
        <begin position="86"/>
        <end position="97"/>
    </location>
</feature>
<dbReference type="EMBL" id="BRXW01000018">
    <property type="protein sequence ID" value="GMI00061.1"/>
    <property type="molecule type" value="Genomic_DNA"/>
</dbReference>
<dbReference type="Pfam" id="PF10563">
    <property type="entry name" value="CA_like"/>
    <property type="match status" value="1"/>
</dbReference>
<proteinExistence type="predicted"/>
<sequence length="430" mass="46577">MKLTLLVILILAIIATLDACDHENYGGYKDHLRKLSYKPSKTAKTAKIPKTSKGKSHSDDDHMTTTTDDDHMPSGDDDHLRKLSYKSSKTAKTAKTPKTSKSHKSGKGSKSKGKTSKSKGMTSKSGKGKSHSDDDHMTTTTDDDHMPSGDDDHMDDDHMDDDHIDVGDDDGGIGDHIDAGDDDGGIGQNMCATARPQAPRDLTTGAMGSNSIAPMMALHPDWAVEPGMVLVNTHFHNFAEHKTDAANMANPNGAGWACPTPDNMGPEYEWQYCEDVHVGYTYEFHWVHSSGGTGLSPGLGGAFELVNNPSVIVYGQPVVVINRVPNYNPSLSTFSITRPEYGGRTEGTVQLKTYIGSTTGPSYNNEVCSPYEVNWTVDLACTEVTAEAMDMVCKEMIDAGLQVDTHPHEPRMLVDSMWVVPADEVVTVMG</sequence>
<dbReference type="OrthoDB" id="436883at2759"/>
<comment type="caution">
    <text evidence="3">The sequence shown here is derived from an EMBL/GenBank/DDBJ whole genome shotgun (WGS) entry which is preliminary data.</text>
</comment>
<name>A0A9W7C8L8_9STRA</name>
<feature type="signal peptide" evidence="2">
    <location>
        <begin position="1"/>
        <end position="19"/>
    </location>
</feature>
<evidence type="ECO:0000256" key="1">
    <source>
        <dbReference type="SAM" id="MobiDB-lite"/>
    </source>
</evidence>
<dbReference type="InterPro" id="IPR018883">
    <property type="entry name" value="Delta_CA"/>
</dbReference>
<organism evidence="3 4">
    <name type="scientific">Triparma laevis f. longispina</name>
    <dbReference type="NCBI Taxonomy" id="1714387"/>
    <lineage>
        <taxon>Eukaryota</taxon>
        <taxon>Sar</taxon>
        <taxon>Stramenopiles</taxon>
        <taxon>Ochrophyta</taxon>
        <taxon>Bolidophyceae</taxon>
        <taxon>Parmales</taxon>
        <taxon>Triparmaceae</taxon>
        <taxon>Triparma</taxon>
    </lineage>
</organism>
<keyword evidence="2" id="KW-0732">Signal</keyword>
<feature type="chain" id="PRO_5040756249" description="Plastocyanin-like domain-containing protein" evidence="2">
    <location>
        <begin position="20"/>
        <end position="430"/>
    </location>
</feature>
<feature type="compositionally biased region" description="Basic and acidic residues" evidence="1">
    <location>
        <begin position="130"/>
        <end position="151"/>
    </location>
</feature>
<protein>
    <recommendedName>
        <fullName evidence="5">Plastocyanin-like domain-containing protein</fullName>
    </recommendedName>
</protein>
<feature type="region of interest" description="Disordered" evidence="1">
    <location>
        <begin position="40"/>
        <end position="185"/>
    </location>
</feature>
<feature type="compositionally biased region" description="Basic and acidic residues" evidence="1">
    <location>
        <begin position="56"/>
        <end position="81"/>
    </location>
</feature>
<gene>
    <name evidence="3" type="ORF">TrLO_g11758</name>
</gene>
<evidence type="ECO:0000313" key="3">
    <source>
        <dbReference type="EMBL" id="GMI00061.1"/>
    </source>
</evidence>
<dbReference type="Proteomes" id="UP001165122">
    <property type="component" value="Unassembled WGS sequence"/>
</dbReference>
<evidence type="ECO:0008006" key="5">
    <source>
        <dbReference type="Google" id="ProtNLM"/>
    </source>
</evidence>
<reference evidence="4" key="1">
    <citation type="journal article" date="2023" name="Commun. Biol.">
        <title>Genome analysis of Parmales, the sister group of diatoms, reveals the evolutionary specialization of diatoms from phago-mixotrophs to photoautotrophs.</title>
        <authorList>
            <person name="Ban H."/>
            <person name="Sato S."/>
            <person name="Yoshikawa S."/>
            <person name="Yamada K."/>
            <person name="Nakamura Y."/>
            <person name="Ichinomiya M."/>
            <person name="Sato N."/>
            <person name="Blanc-Mathieu R."/>
            <person name="Endo H."/>
            <person name="Kuwata A."/>
            <person name="Ogata H."/>
        </authorList>
    </citation>
    <scope>NUCLEOTIDE SEQUENCE [LARGE SCALE GENOMIC DNA]</scope>
    <source>
        <strain evidence="4">NIES 3700</strain>
    </source>
</reference>
<feature type="compositionally biased region" description="Basic residues" evidence="1">
    <location>
        <begin position="98"/>
        <end position="117"/>
    </location>
</feature>
<evidence type="ECO:0000313" key="4">
    <source>
        <dbReference type="Proteomes" id="UP001165122"/>
    </source>
</evidence>
<dbReference type="AlphaFoldDB" id="A0A9W7C8L8"/>
<keyword evidence="4" id="KW-1185">Reference proteome</keyword>